<dbReference type="InterPro" id="IPR019080">
    <property type="entry name" value="YqaJ_viral_recombinase"/>
</dbReference>
<dbReference type="InterPro" id="IPR011604">
    <property type="entry name" value="PDDEXK-like_dom_sf"/>
</dbReference>
<gene>
    <name evidence="2" type="ORF">MM415A03146_0002</name>
    <name evidence="3" type="ORF">TM448B05796_0004</name>
</gene>
<dbReference type="Gene3D" id="3.90.320.10">
    <property type="match status" value="1"/>
</dbReference>
<keyword evidence="2" id="KW-0269">Exonuclease</keyword>
<reference evidence="2" key="1">
    <citation type="submission" date="2020-03" db="EMBL/GenBank/DDBJ databases">
        <title>The deep terrestrial virosphere.</title>
        <authorList>
            <person name="Holmfeldt K."/>
            <person name="Nilsson E."/>
            <person name="Simone D."/>
            <person name="Lopez-Fernandez M."/>
            <person name="Wu X."/>
            <person name="de Brujin I."/>
            <person name="Lundin D."/>
            <person name="Andersson A."/>
            <person name="Bertilsson S."/>
            <person name="Dopson M."/>
        </authorList>
    </citation>
    <scope>NUCLEOTIDE SEQUENCE</scope>
    <source>
        <strain evidence="2">MM415A03146</strain>
        <strain evidence="3">TM448B05796</strain>
    </source>
</reference>
<organism evidence="2">
    <name type="scientific">viral metagenome</name>
    <dbReference type="NCBI Taxonomy" id="1070528"/>
    <lineage>
        <taxon>unclassified sequences</taxon>
        <taxon>metagenomes</taxon>
        <taxon>organismal metagenomes</taxon>
    </lineage>
</organism>
<dbReference type="PANTHER" id="PTHR46609">
    <property type="entry name" value="EXONUCLEASE, PHAGE-TYPE/RECB, C-TERMINAL DOMAIN-CONTAINING PROTEIN"/>
    <property type="match status" value="1"/>
</dbReference>
<keyword evidence="2" id="KW-0378">Hydrolase</keyword>
<dbReference type="AlphaFoldDB" id="A0A6M3JRD5"/>
<dbReference type="SUPFAM" id="SSF52980">
    <property type="entry name" value="Restriction endonuclease-like"/>
    <property type="match status" value="1"/>
</dbReference>
<dbReference type="PANTHER" id="PTHR46609:SF6">
    <property type="entry name" value="EXONUCLEASE, PHAGE-TYPE_RECB, C-TERMINAL DOMAIN-CONTAINING PROTEIN-RELATED"/>
    <property type="match status" value="1"/>
</dbReference>
<dbReference type="CDD" id="cd22343">
    <property type="entry name" value="PDDEXK_lambda_exonuclease-like"/>
    <property type="match status" value="1"/>
</dbReference>
<proteinExistence type="predicted"/>
<feature type="domain" description="YqaJ viral recombinase" evidence="1">
    <location>
        <begin position="13"/>
        <end position="150"/>
    </location>
</feature>
<keyword evidence="2" id="KW-0540">Nuclease</keyword>
<dbReference type="InterPro" id="IPR011335">
    <property type="entry name" value="Restrct_endonuc-II-like"/>
</dbReference>
<evidence type="ECO:0000313" key="3">
    <source>
        <dbReference type="EMBL" id="QJI03994.1"/>
    </source>
</evidence>
<dbReference type="InterPro" id="IPR051703">
    <property type="entry name" value="NF-kappa-B_Signaling_Reg"/>
</dbReference>
<accession>A0A6M3JRD5</accession>
<evidence type="ECO:0000259" key="1">
    <source>
        <dbReference type="Pfam" id="PF09588"/>
    </source>
</evidence>
<dbReference type="GO" id="GO:0004527">
    <property type="term" value="F:exonuclease activity"/>
    <property type="evidence" value="ECO:0007669"/>
    <property type="project" value="UniProtKB-KW"/>
</dbReference>
<dbReference type="Pfam" id="PF09588">
    <property type="entry name" value="YqaJ"/>
    <property type="match status" value="1"/>
</dbReference>
<dbReference type="EMBL" id="MT141880">
    <property type="protein sequence ID" value="QJA71535.1"/>
    <property type="molecule type" value="Genomic_DNA"/>
</dbReference>
<name>A0A6M3JRD5_9ZZZZ</name>
<protein>
    <submittedName>
        <fullName evidence="2">Putative exonuclease</fullName>
    </submittedName>
</protein>
<sequence length="200" mass="22418">MIIVDDILQGSPEWFSLKCGTPGASSFDKIITTKGEPSKQAVDYRYQLAAEAITGRVEQGYQSTAMAMGIERESESRALYELICGVDVRQVGFIFHDTKMYGCSPDGLCETWGLEMKNVLPKTQVKYLLDGKLPTDYFQQVQGSMLVTGFDRWDFMSYSPGLDPLIIQCEPDLTFQGKLKDQLEVFCLELVKLIKKLKGG</sequence>
<evidence type="ECO:0000313" key="2">
    <source>
        <dbReference type="EMBL" id="QJA71535.1"/>
    </source>
</evidence>
<dbReference type="EMBL" id="MT145138">
    <property type="protein sequence ID" value="QJI03994.1"/>
    <property type="molecule type" value="Genomic_DNA"/>
</dbReference>